<evidence type="ECO:0000259" key="2">
    <source>
        <dbReference type="Pfam" id="PF06283"/>
    </source>
</evidence>
<gene>
    <name evidence="3" type="ORF">Pla22_04600</name>
</gene>
<dbReference type="SUPFAM" id="SSF52317">
    <property type="entry name" value="Class I glutamine amidotransferase-like"/>
    <property type="match status" value="1"/>
</dbReference>
<protein>
    <submittedName>
        <fullName evidence="3">Trehalose utilization</fullName>
    </submittedName>
</protein>
<evidence type="ECO:0000313" key="3">
    <source>
        <dbReference type="EMBL" id="TWT52832.1"/>
    </source>
</evidence>
<dbReference type="Proteomes" id="UP000316598">
    <property type="component" value="Unassembled WGS sequence"/>
</dbReference>
<dbReference type="Pfam" id="PF06283">
    <property type="entry name" value="ThuA"/>
    <property type="match status" value="1"/>
</dbReference>
<dbReference type="InterPro" id="IPR029010">
    <property type="entry name" value="ThuA-like"/>
</dbReference>
<dbReference type="Gene3D" id="3.40.50.880">
    <property type="match status" value="1"/>
</dbReference>
<sequence>MFIWGASRSGSSQPKPRAASKVSPRYDRVCGSDSTAMLQRLRYRESVTRLYPPKYVKNAESMTTLPPLPCPVSFPRSLNTPVVCCSMLIRMLSLSFTLAVVAVASILDSGVARSQTDVSNASERSVDILLITGGCCHDYDFQTKAMQLAVKDHGIKANWTVVNDGGTGTDAQIALYDDPEWATGYDVVIHNECFADTKDPAYIRRITKAHHAGANAIVIHCAMHTYRGAEIDDWREFLGVTSRKHDHQSRYPVKIEKPGHPIMANVPADYVSATDELYVIEKLWPRAEVLATSESENTKVAHPVFWTNTYGQAKVFGTTYGHSNDTFSDDVFLGVLCRAVVWLSQPE</sequence>
<evidence type="ECO:0000313" key="4">
    <source>
        <dbReference type="Proteomes" id="UP000316598"/>
    </source>
</evidence>
<evidence type="ECO:0000256" key="1">
    <source>
        <dbReference type="SAM" id="MobiDB-lite"/>
    </source>
</evidence>
<dbReference type="PANTHER" id="PTHR40469">
    <property type="entry name" value="SECRETED GLYCOSYL HYDROLASE"/>
    <property type="match status" value="1"/>
</dbReference>
<accession>A0A5C5WSQ3</accession>
<reference evidence="3 4" key="1">
    <citation type="submission" date="2019-02" db="EMBL/GenBank/DDBJ databases">
        <title>Deep-cultivation of Planctomycetes and their phenomic and genomic characterization uncovers novel biology.</title>
        <authorList>
            <person name="Wiegand S."/>
            <person name="Jogler M."/>
            <person name="Boedeker C."/>
            <person name="Pinto D."/>
            <person name="Vollmers J."/>
            <person name="Rivas-Marin E."/>
            <person name="Kohn T."/>
            <person name="Peeters S.H."/>
            <person name="Heuer A."/>
            <person name="Rast P."/>
            <person name="Oberbeckmann S."/>
            <person name="Bunk B."/>
            <person name="Jeske O."/>
            <person name="Meyerdierks A."/>
            <person name="Storesund J.E."/>
            <person name="Kallscheuer N."/>
            <person name="Luecker S."/>
            <person name="Lage O.M."/>
            <person name="Pohl T."/>
            <person name="Merkel B.J."/>
            <person name="Hornburger P."/>
            <person name="Mueller R.-W."/>
            <person name="Bruemmer F."/>
            <person name="Labrenz M."/>
            <person name="Spormann A.M."/>
            <person name="Op Den Camp H."/>
            <person name="Overmann J."/>
            <person name="Amann R."/>
            <person name="Jetten M.S.M."/>
            <person name="Mascher T."/>
            <person name="Medema M.H."/>
            <person name="Devos D.P."/>
            <person name="Kaster A.-K."/>
            <person name="Ovreas L."/>
            <person name="Rohde M."/>
            <person name="Galperin M.Y."/>
            <person name="Jogler C."/>
        </authorList>
    </citation>
    <scope>NUCLEOTIDE SEQUENCE [LARGE SCALE GENOMIC DNA]</scope>
    <source>
        <strain evidence="3 4">Pla22</strain>
    </source>
</reference>
<organism evidence="3 4">
    <name type="scientific">Rubripirellula amarantea</name>
    <dbReference type="NCBI Taxonomy" id="2527999"/>
    <lineage>
        <taxon>Bacteria</taxon>
        <taxon>Pseudomonadati</taxon>
        <taxon>Planctomycetota</taxon>
        <taxon>Planctomycetia</taxon>
        <taxon>Pirellulales</taxon>
        <taxon>Pirellulaceae</taxon>
        <taxon>Rubripirellula</taxon>
    </lineage>
</organism>
<comment type="caution">
    <text evidence="3">The sequence shown here is derived from an EMBL/GenBank/DDBJ whole genome shotgun (WGS) entry which is preliminary data.</text>
</comment>
<proteinExistence type="predicted"/>
<name>A0A5C5WSQ3_9BACT</name>
<keyword evidence="4" id="KW-1185">Reference proteome</keyword>
<feature type="domain" description="ThuA-like" evidence="2">
    <location>
        <begin position="176"/>
        <end position="342"/>
    </location>
</feature>
<feature type="region of interest" description="Disordered" evidence="1">
    <location>
        <begin position="1"/>
        <end position="26"/>
    </location>
</feature>
<dbReference type="PANTHER" id="PTHR40469:SF2">
    <property type="entry name" value="GALACTOSE-BINDING DOMAIN-LIKE SUPERFAMILY PROTEIN"/>
    <property type="match status" value="1"/>
</dbReference>
<dbReference type="AlphaFoldDB" id="A0A5C5WSQ3"/>
<dbReference type="InterPro" id="IPR029062">
    <property type="entry name" value="Class_I_gatase-like"/>
</dbReference>
<dbReference type="EMBL" id="SJPI01000001">
    <property type="protein sequence ID" value="TWT52832.1"/>
    <property type="molecule type" value="Genomic_DNA"/>
</dbReference>